<feature type="domain" description="DUF7745" evidence="2">
    <location>
        <begin position="41"/>
        <end position="135"/>
    </location>
</feature>
<protein>
    <recommendedName>
        <fullName evidence="2">DUF7745 domain-containing protein</fullName>
    </recommendedName>
</protein>
<accession>A0A7J9AZ28</accession>
<feature type="coiled-coil region" evidence="1">
    <location>
        <begin position="164"/>
        <end position="265"/>
    </location>
</feature>
<evidence type="ECO:0000313" key="3">
    <source>
        <dbReference type="EMBL" id="MBA0729345.1"/>
    </source>
</evidence>
<evidence type="ECO:0000256" key="1">
    <source>
        <dbReference type="SAM" id="Coils"/>
    </source>
</evidence>
<dbReference type="PANTHER" id="PTHR48200:SF1">
    <property type="entry name" value="AMINOTRANSFERASE-LIKE PLANT MOBILE DOMAIN-CONTAINING PROTEIN"/>
    <property type="match status" value="1"/>
</dbReference>
<dbReference type="Proteomes" id="UP000593574">
    <property type="component" value="Unassembled WGS sequence"/>
</dbReference>
<organism evidence="3 4">
    <name type="scientific">Gossypium laxum</name>
    <dbReference type="NCBI Taxonomy" id="34288"/>
    <lineage>
        <taxon>Eukaryota</taxon>
        <taxon>Viridiplantae</taxon>
        <taxon>Streptophyta</taxon>
        <taxon>Embryophyta</taxon>
        <taxon>Tracheophyta</taxon>
        <taxon>Spermatophyta</taxon>
        <taxon>Magnoliopsida</taxon>
        <taxon>eudicotyledons</taxon>
        <taxon>Gunneridae</taxon>
        <taxon>Pentapetalae</taxon>
        <taxon>rosids</taxon>
        <taxon>malvids</taxon>
        <taxon>Malvales</taxon>
        <taxon>Malvaceae</taxon>
        <taxon>Malvoideae</taxon>
        <taxon>Gossypium</taxon>
    </lineage>
</organism>
<reference evidence="3 4" key="1">
    <citation type="journal article" date="2019" name="Genome Biol. Evol.">
        <title>Insights into the evolution of the New World diploid cottons (Gossypium, subgenus Houzingenia) based on genome sequencing.</title>
        <authorList>
            <person name="Grover C.E."/>
            <person name="Arick M.A. 2nd"/>
            <person name="Thrash A."/>
            <person name="Conover J.L."/>
            <person name="Sanders W.S."/>
            <person name="Peterson D.G."/>
            <person name="Frelichowski J.E."/>
            <person name="Scheffler J.A."/>
            <person name="Scheffler B.E."/>
            <person name="Wendel J.F."/>
        </authorList>
    </citation>
    <scope>NUCLEOTIDE SEQUENCE [LARGE SCALE GENOMIC DNA]</scope>
    <source>
        <strain evidence="3">4</strain>
        <tissue evidence="3">Leaf</tissue>
    </source>
</reference>
<dbReference type="EMBL" id="JABEZV010436826">
    <property type="protein sequence ID" value="MBA0729345.1"/>
    <property type="molecule type" value="Genomic_DNA"/>
</dbReference>
<dbReference type="PANTHER" id="PTHR48200">
    <property type="entry name" value="PROTEIN, PUTATIVE-RELATED"/>
    <property type="match status" value="1"/>
</dbReference>
<comment type="caution">
    <text evidence="3">The sequence shown here is derived from an EMBL/GenBank/DDBJ whole genome shotgun (WGS) entry which is preliminary data.</text>
</comment>
<sequence length="270" mass="31865">RAGEGRFIGCAQLLLAWLYSHLWKVDRISYRVFSEMYSPLKKILYRCGSFDWVPLLGIWGAVGYAPLLVLRQYSSRKFVPTTHGLAQYEFLYRGDNYKKKVNEISQACNQTRRMKRLAVGSMTTPKYSEWWSKRINDNIPESNSEDARPMEEYLLDADVQKLEAEKLRKGNSKAEEDLNSLKTDYKKLRLLMRTKRNLVESRSETDELKTRIAELERSLHRYRNRNTAVELRASLSKMEEIKKRVEELEAILQDYEKRVEFIDANEECQK</sequence>
<name>A0A7J9AZ28_9ROSI</name>
<evidence type="ECO:0000313" key="4">
    <source>
        <dbReference type="Proteomes" id="UP000593574"/>
    </source>
</evidence>
<feature type="non-terminal residue" evidence="3">
    <location>
        <position position="1"/>
    </location>
</feature>
<keyword evidence="1" id="KW-0175">Coiled coil</keyword>
<dbReference type="Pfam" id="PF24924">
    <property type="entry name" value="DUF7745"/>
    <property type="match status" value="1"/>
</dbReference>
<dbReference type="AlphaFoldDB" id="A0A7J9AZ28"/>
<evidence type="ECO:0000259" key="2">
    <source>
        <dbReference type="Pfam" id="PF24924"/>
    </source>
</evidence>
<dbReference type="InterPro" id="IPR056647">
    <property type="entry name" value="DUF7745"/>
</dbReference>
<keyword evidence="4" id="KW-1185">Reference proteome</keyword>
<proteinExistence type="predicted"/>
<gene>
    <name evidence="3" type="ORF">Golax_025394</name>
</gene>